<name>A0A9W9WX57_9EURO</name>
<accession>A0A9W9WX57</accession>
<dbReference type="AlphaFoldDB" id="A0A9W9WX57"/>
<comment type="caution">
    <text evidence="1">The sequence shown here is derived from an EMBL/GenBank/DDBJ whole genome shotgun (WGS) entry which is preliminary data.</text>
</comment>
<dbReference type="Proteomes" id="UP001147760">
    <property type="component" value="Unassembled WGS sequence"/>
</dbReference>
<protein>
    <submittedName>
        <fullName evidence="1">Uncharacterized protein</fullName>
    </submittedName>
</protein>
<evidence type="ECO:0000313" key="2">
    <source>
        <dbReference type="Proteomes" id="UP001147760"/>
    </source>
</evidence>
<sequence length="79" mass="8944">MPLDLNRLETDVHFITDARKTTRDNVHRNSLAHGPDCPTSHLLSWIESYQNFGQVSSMTTSLRQQRRPGMITVAGDGTY</sequence>
<evidence type="ECO:0000313" key="1">
    <source>
        <dbReference type="EMBL" id="KAJ5478404.1"/>
    </source>
</evidence>
<gene>
    <name evidence="1" type="ORF">N7530_003913</name>
</gene>
<dbReference type="EMBL" id="JAPWDO010000003">
    <property type="protein sequence ID" value="KAJ5478404.1"/>
    <property type="molecule type" value="Genomic_DNA"/>
</dbReference>
<reference evidence="1" key="2">
    <citation type="journal article" date="2023" name="IMA Fungus">
        <title>Comparative genomic study of the Penicillium genus elucidates a diverse pangenome and 15 lateral gene transfer events.</title>
        <authorList>
            <person name="Petersen C."/>
            <person name="Sorensen T."/>
            <person name="Nielsen M.R."/>
            <person name="Sondergaard T.E."/>
            <person name="Sorensen J.L."/>
            <person name="Fitzpatrick D.A."/>
            <person name="Frisvad J.C."/>
            <person name="Nielsen K.L."/>
        </authorList>
    </citation>
    <scope>NUCLEOTIDE SEQUENCE</scope>
    <source>
        <strain evidence="1">IBT 17660</strain>
    </source>
</reference>
<keyword evidence="2" id="KW-1185">Reference proteome</keyword>
<proteinExistence type="predicted"/>
<reference evidence="1" key="1">
    <citation type="submission" date="2022-12" db="EMBL/GenBank/DDBJ databases">
        <authorList>
            <person name="Petersen C."/>
        </authorList>
    </citation>
    <scope>NUCLEOTIDE SEQUENCE</scope>
    <source>
        <strain evidence="1">IBT 17660</strain>
    </source>
</reference>
<organism evidence="1 2">
    <name type="scientific">Penicillium desertorum</name>
    <dbReference type="NCBI Taxonomy" id="1303715"/>
    <lineage>
        <taxon>Eukaryota</taxon>
        <taxon>Fungi</taxon>
        <taxon>Dikarya</taxon>
        <taxon>Ascomycota</taxon>
        <taxon>Pezizomycotina</taxon>
        <taxon>Eurotiomycetes</taxon>
        <taxon>Eurotiomycetidae</taxon>
        <taxon>Eurotiales</taxon>
        <taxon>Aspergillaceae</taxon>
        <taxon>Penicillium</taxon>
    </lineage>
</organism>